<dbReference type="RefSeq" id="WP_026288918.1">
    <property type="nucleotide sequence ID" value="NZ_MUZR01000017.1"/>
</dbReference>
<protein>
    <submittedName>
        <fullName evidence="2">Uncharacterized protein</fullName>
    </submittedName>
</protein>
<dbReference type="InterPro" id="IPR003787">
    <property type="entry name" value="Sulphur_relay_DsrE/F-like"/>
</dbReference>
<gene>
    <name evidence="2" type="ORF">B1A74_06050</name>
</gene>
<feature type="signal peptide" evidence="1">
    <location>
        <begin position="1"/>
        <end position="20"/>
    </location>
</feature>
<comment type="caution">
    <text evidence="2">The sequence shown here is derived from an EMBL/GenBank/DDBJ whole genome shotgun (WGS) entry which is preliminary data.</text>
</comment>
<dbReference type="AlphaFoldDB" id="A0A1V2ZZC4"/>
<sequence length="168" mass="18430">MKRMAVLPLLLALAAWPMLAVSAAEAGAEPTDAKALEGVETGRVVFDLNNSDPEGLALYLTVIRETHEDFTDQGVEPDMILAFRGLAVTMVSEDRERFELTQFEHLDAIEEHIAALREKGVRMEACSVATRLFGVDHGELLPGIEPVRNTFVSLTGYQAQGYAVIPIY</sequence>
<dbReference type="OrthoDB" id="5615986at2"/>
<name>A0A1V2ZZC4_9GAMM</name>
<dbReference type="Pfam" id="PF02635">
    <property type="entry name" value="DsrE"/>
    <property type="match status" value="1"/>
</dbReference>
<dbReference type="EMBL" id="MUZR01000017">
    <property type="protein sequence ID" value="OOC10416.1"/>
    <property type="molecule type" value="Genomic_DNA"/>
</dbReference>
<dbReference type="STRING" id="252474.B1A74_06050"/>
<dbReference type="Gene3D" id="3.40.1260.10">
    <property type="entry name" value="DsrEFH-like"/>
    <property type="match status" value="1"/>
</dbReference>
<dbReference type="SUPFAM" id="SSF75169">
    <property type="entry name" value="DsrEFH-like"/>
    <property type="match status" value="1"/>
</dbReference>
<dbReference type="Proteomes" id="UP000189177">
    <property type="component" value="Unassembled WGS sequence"/>
</dbReference>
<keyword evidence="1" id="KW-0732">Signal</keyword>
<feature type="chain" id="PRO_5010727642" evidence="1">
    <location>
        <begin position="21"/>
        <end position="168"/>
    </location>
</feature>
<reference evidence="2 3" key="1">
    <citation type="submission" date="2017-02" db="EMBL/GenBank/DDBJ databases">
        <title>Genomic diversity within the haloalkaliphilic genus Thioalkalivibrio.</title>
        <authorList>
            <person name="Ahn A.-C."/>
            <person name="Meier-Kolthoff J."/>
            <person name="Overmars L."/>
            <person name="Richter M."/>
            <person name="Woyke T."/>
            <person name="Sorokin D.Y."/>
            <person name="Muyzer G."/>
        </authorList>
    </citation>
    <scope>NUCLEOTIDE SEQUENCE [LARGE SCALE GENOMIC DNA]</scope>
    <source>
        <strain evidence="2 3">HL17</strain>
    </source>
</reference>
<evidence type="ECO:0000313" key="2">
    <source>
        <dbReference type="EMBL" id="OOC10416.1"/>
    </source>
</evidence>
<dbReference type="InterPro" id="IPR027396">
    <property type="entry name" value="DsrEFH-like"/>
</dbReference>
<evidence type="ECO:0000256" key="1">
    <source>
        <dbReference type="SAM" id="SignalP"/>
    </source>
</evidence>
<accession>A0A1V2ZZC4</accession>
<evidence type="ECO:0000313" key="3">
    <source>
        <dbReference type="Proteomes" id="UP000189177"/>
    </source>
</evidence>
<keyword evidence="3" id="KW-1185">Reference proteome</keyword>
<organism evidence="2 3">
    <name type="scientific">Thioalkalivibrio halophilus</name>
    <dbReference type="NCBI Taxonomy" id="252474"/>
    <lineage>
        <taxon>Bacteria</taxon>
        <taxon>Pseudomonadati</taxon>
        <taxon>Pseudomonadota</taxon>
        <taxon>Gammaproteobacteria</taxon>
        <taxon>Chromatiales</taxon>
        <taxon>Ectothiorhodospiraceae</taxon>
        <taxon>Thioalkalivibrio</taxon>
    </lineage>
</organism>
<proteinExistence type="predicted"/>